<evidence type="ECO:0008006" key="4">
    <source>
        <dbReference type="Google" id="ProtNLM"/>
    </source>
</evidence>
<sequence length="524" mass="59228">MKIGPKSYAFEPERTLAVSNDSSRTDPPIAYPAKDEDGVPKPSIPDDQPADWQFKHPLRSLSSLTTSQNQHEHFDHVQRESSTLYQLCESHQPVSGPWSHTESWQETSGAISPPKTELLDDANLWPINETELGMLEGAKTKRILLPKSTCWGQPPAAQPQKEGNCSDSKATTMSSKRRAAENKDPQKKSRTAPSTNKDRSIEAFACPYYRKYPERYFDCINLRLNRISDVKQHLKRRHTWNYTCSRCSRGFSLQKAYEEHFLRQECPIKDCTNHGSVSPRAQEILRYRVDRRSSPERQWHEICRILFGRLGNALNPHHDGIFKEVTGIIRGIWRAEEQNIISSLSGTLNVPGADELRPLLSHILSRVEGYFEQKEQTVAEESLKEPVEKLQDTGKAFSQRENPGHACQSPKVGSSEILNTGSIKAPEPVGPPTQEWQLSNDIESSSMSNYSFTCLTPTQHQNQFEYSYPDHSAGGLHSDLGMDWHLGDLGSDISMGDFMSFNSSMEESLPSEDYKSSTQKLNGF</sequence>
<feature type="region of interest" description="Disordered" evidence="1">
    <location>
        <begin position="504"/>
        <end position="524"/>
    </location>
</feature>
<dbReference type="PANTHER" id="PTHR38166">
    <property type="entry name" value="C2H2-TYPE DOMAIN-CONTAINING PROTEIN-RELATED"/>
    <property type="match status" value="1"/>
</dbReference>
<feature type="compositionally biased region" description="Polar residues" evidence="1">
    <location>
        <begin position="161"/>
        <end position="174"/>
    </location>
</feature>
<evidence type="ECO:0000256" key="1">
    <source>
        <dbReference type="SAM" id="MobiDB-lite"/>
    </source>
</evidence>
<organism evidence="2 3">
    <name type="scientific">Fusarium mangiferae</name>
    <name type="common">Mango malformation disease fungus</name>
    <dbReference type="NCBI Taxonomy" id="192010"/>
    <lineage>
        <taxon>Eukaryota</taxon>
        <taxon>Fungi</taxon>
        <taxon>Dikarya</taxon>
        <taxon>Ascomycota</taxon>
        <taxon>Pezizomycotina</taxon>
        <taxon>Sordariomycetes</taxon>
        <taxon>Hypocreomycetidae</taxon>
        <taxon>Hypocreales</taxon>
        <taxon>Nectriaceae</taxon>
        <taxon>Fusarium</taxon>
        <taxon>Fusarium fujikuroi species complex</taxon>
    </lineage>
</organism>
<dbReference type="Proteomes" id="UP000184255">
    <property type="component" value="Unassembled WGS sequence"/>
</dbReference>
<feature type="region of interest" description="Disordered" evidence="1">
    <location>
        <begin position="151"/>
        <end position="196"/>
    </location>
</feature>
<feature type="compositionally biased region" description="Basic and acidic residues" evidence="1">
    <location>
        <begin position="178"/>
        <end position="187"/>
    </location>
</feature>
<dbReference type="VEuPathDB" id="FungiDB:FMAN_11161"/>
<feature type="region of interest" description="Disordered" evidence="1">
    <location>
        <begin position="393"/>
        <end position="437"/>
    </location>
</feature>
<evidence type="ECO:0000313" key="2">
    <source>
        <dbReference type="EMBL" id="CVK96841.1"/>
    </source>
</evidence>
<dbReference type="RefSeq" id="XP_041684252.1">
    <property type="nucleotide sequence ID" value="XM_041833938.1"/>
</dbReference>
<dbReference type="AlphaFoldDB" id="A0A1L7TNL2"/>
<reference evidence="3" key="1">
    <citation type="journal article" date="2016" name="Genome Biol. Evol.">
        <title>Comparative 'omics' of the Fusarium fujikuroi species complex highlights differences in genetic potential and metabolite synthesis.</title>
        <authorList>
            <person name="Niehaus E.-M."/>
            <person name="Muensterkoetter M."/>
            <person name="Proctor R.H."/>
            <person name="Brown D.W."/>
            <person name="Sharon A."/>
            <person name="Idan Y."/>
            <person name="Oren-Young L."/>
            <person name="Sieber C.M."/>
            <person name="Novak O."/>
            <person name="Pencik A."/>
            <person name="Tarkowska D."/>
            <person name="Hromadova K."/>
            <person name="Freeman S."/>
            <person name="Maymon M."/>
            <person name="Elazar M."/>
            <person name="Youssef S.A."/>
            <person name="El-Shabrawy E.S.M."/>
            <person name="Shalaby A.B.A."/>
            <person name="Houterman P."/>
            <person name="Brock N.L."/>
            <person name="Burkhardt I."/>
            <person name="Tsavkelova E.A."/>
            <person name="Dickschat J.S."/>
            <person name="Galuszka P."/>
            <person name="Gueldener U."/>
            <person name="Tudzynski B."/>
        </authorList>
    </citation>
    <scope>NUCLEOTIDE SEQUENCE [LARGE SCALE GENOMIC DNA]</scope>
    <source>
        <strain evidence="3">MRC7560</strain>
    </source>
</reference>
<keyword evidence="3" id="KW-1185">Reference proteome</keyword>
<dbReference type="PANTHER" id="PTHR38166:SF1">
    <property type="entry name" value="C2H2-TYPE DOMAIN-CONTAINING PROTEIN"/>
    <property type="match status" value="1"/>
</dbReference>
<comment type="caution">
    <text evidence="2">The sequence shown here is derived from an EMBL/GenBank/DDBJ whole genome shotgun (WGS) entry which is preliminary data.</text>
</comment>
<evidence type="ECO:0000313" key="3">
    <source>
        <dbReference type="Proteomes" id="UP000184255"/>
    </source>
</evidence>
<dbReference type="EMBL" id="FCQH01000008">
    <property type="protein sequence ID" value="CVK96841.1"/>
    <property type="molecule type" value="Genomic_DNA"/>
</dbReference>
<proteinExistence type="predicted"/>
<feature type="region of interest" description="Disordered" evidence="1">
    <location>
        <begin position="1"/>
        <end position="52"/>
    </location>
</feature>
<protein>
    <recommendedName>
        <fullName evidence="4">C2H2-type domain-containing protein</fullName>
    </recommendedName>
</protein>
<accession>A0A1L7TNL2</accession>
<dbReference type="GeneID" id="65090412"/>
<gene>
    <name evidence="2" type="ORF">FMAN_11161</name>
</gene>
<name>A0A1L7TNL2_FUSMA</name>